<sequence>MSKVRRRCRPPLGSSCIVSTDLPFVFHPGPSFSPSPPPILGVRRPPSLSSPSFLLSRSRARTLFLLLPVSQIERLARHRRPIALATASSCSVVNPTHIQISSCRAAATWCERKRKRKRDGPRDASMQLQRLRWHCGSVDEGVDIVVGVGRDGCGCGSGVDVSPSAVIVSRFVCASCRSLPSFPLSFPFSPSFSSPFPFSFLVLAPLLVPVPYRHPLTNQLPHPPSQTAAADTCNTVDSAHIGLELMALVDRGAWRMANRIVRVDGA</sequence>
<protein>
    <submittedName>
        <fullName evidence="1">Uncharacterized protein</fullName>
    </submittedName>
</protein>
<evidence type="ECO:0000313" key="2">
    <source>
        <dbReference type="Proteomes" id="UP000824881"/>
    </source>
</evidence>
<evidence type="ECO:0000313" key="1">
    <source>
        <dbReference type="EMBL" id="KAG9225262.1"/>
    </source>
</evidence>
<dbReference type="EMBL" id="WQMT02000003">
    <property type="protein sequence ID" value="KAG9225262.1"/>
    <property type="molecule type" value="Genomic_DNA"/>
</dbReference>
<reference evidence="1 2" key="1">
    <citation type="journal article" date="2021" name="Appl. Environ. Microbiol.">
        <title>Genetic linkage and physical mapping for an oyster mushroom Pleurotus cornucopiae and QTL analysis for the trait cap color.</title>
        <authorList>
            <person name="Zhang Y."/>
            <person name="Gao W."/>
            <person name="Sonnenberg A."/>
            <person name="Chen Q."/>
            <person name="Zhang J."/>
            <person name="Huang C."/>
        </authorList>
    </citation>
    <scope>NUCLEOTIDE SEQUENCE [LARGE SCALE GENOMIC DNA]</scope>
    <source>
        <strain evidence="1">CCMSSC00406</strain>
    </source>
</reference>
<keyword evidence="2" id="KW-1185">Reference proteome</keyword>
<name>A0ACB7J3V3_PLECO</name>
<dbReference type="Proteomes" id="UP000824881">
    <property type="component" value="Unassembled WGS sequence"/>
</dbReference>
<proteinExistence type="predicted"/>
<organism evidence="1 2">
    <name type="scientific">Pleurotus cornucopiae</name>
    <name type="common">Cornucopia mushroom</name>
    <dbReference type="NCBI Taxonomy" id="5321"/>
    <lineage>
        <taxon>Eukaryota</taxon>
        <taxon>Fungi</taxon>
        <taxon>Dikarya</taxon>
        <taxon>Basidiomycota</taxon>
        <taxon>Agaricomycotina</taxon>
        <taxon>Agaricomycetes</taxon>
        <taxon>Agaricomycetidae</taxon>
        <taxon>Agaricales</taxon>
        <taxon>Pleurotineae</taxon>
        <taxon>Pleurotaceae</taxon>
        <taxon>Pleurotus</taxon>
    </lineage>
</organism>
<comment type="caution">
    <text evidence="1">The sequence shown here is derived from an EMBL/GenBank/DDBJ whole genome shotgun (WGS) entry which is preliminary data.</text>
</comment>
<accession>A0ACB7J3V3</accession>
<gene>
    <name evidence="1" type="ORF">CCMSSC00406_0007093</name>
</gene>